<proteinExistence type="predicted"/>
<protein>
    <submittedName>
        <fullName evidence="1">Uncharacterized protein</fullName>
    </submittedName>
</protein>
<reference evidence="1 2" key="1">
    <citation type="journal article" date="2019" name="Sci. Rep.">
        <title>Orb-weaving spider Araneus ventricosus genome elucidates the spidroin gene catalogue.</title>
        <authorList>
            <person name="Kono N."/>
            <person name="Nakamura H."/>
            <person name="Ohtoshi R."/>
            <person name="Moran D.A.P."/>
            <person name="Shinohara A."/>
            <person name="Yoshida Y."/>
            <person name="Fujiwara M."/>
            <person name="Mori M."/>
            <person name="Tomita M."/>
            <person name="Arakawa K."/>
        </authorList>
    </citation>
    <scope>NUCLEOTIDE SEQUENCE [LARGE SCALE GENOMIC DNA]</scope>
</reference>
<sequence>MKIIIQKSSETNIYCIVIILERTYRHLLAQFFLYGFRENKTGHFHSSSTACALPHCPELIAPHVFIIRSRSFHTPIHPGIERSNKILVIIRPTARSGSDIRYDPAEIMTRLYRILEDPREP</sequence>
<gene>
    <name evidence="1" type="ORF">AVEN_196139_1</name>
</gene>
<organism evidence="1 2">
    <name type="scientific">Araneus ventricosus</name>
    <name type="common">Orbweaver spider</name>
    <name type="synonym">Epeira ventricosa</name>
    <dbReference type="NCBI Taxonomy" id="182803"/>
    <lineage>
        <taxon>Eukaryota</taxon>
        <taxon>Metazoa</taxon>
        <taxon>Ecdysozoa</taxon>
        <taxon>Arthropoda</taxon>
        <taxon>Chelicerata</taxon>
        <taxon>Arachnida</taxon>
        <taxon>Araneae</taxon>
        <taxon>Araneomorphae</taxon>
        <taxon>Entelegynae</taxon>
        <taxon>Araneoidea</taxon>
        <taxon>Araneidae</taxon>
        <taxon>Araneus</taxon>
    </lineage>
</organism>
<evidence type="ECO:0000313" key="1">
    <source>
        <dbReference type="EMBL" id="GBM22781.1"/>
    </source>
</evidence>
<accession>A0A4Y2E1D7</accession>
<comment type="caution">
    <text evidence="1">The sequence shown here is derived from an EMBL/GenBank/DDBJ whole genome shotgun (WGS) entry which is preliminary data.</text>
</comment>
<keyword evidence="2" id="KW-1185">Reference proteome</keyword>
<evidence type="ECO:0000313" key="2">
    <source>
        <dbReference type="Proteomes" id="UP000499080"/>
    </source>
</evidence>
<dbReference type="EMBL" id="BGPR01000486">
    <property type="protein sequence ID" value="GBM22781.1"/>
    <property type="molecule type" value="Genomic_DNA"/>
</dbReference>
<dbReference type="AlphaFoldDB" id="A0A4Y2E1D7"/>
<name>A0A4Y2E1D7_ARAVE</name>
<dbReference type="Proteomes" id="UP000499080">
    <property type="component" value="Unassembled WGS sequence"/>
</dbReference>